<dbReference type="InterPro" id="IPR043128">
    <property type="entry name" value="Rev_trsase/Diguanyl_cyclase"/>
</dbReference>
<dbReference type="EMBL" id="LPWF01000013">
    <property type="protein sequence ID" value="ODS00473.1"/>
    <property type="molecule type" value="Genomic_DNA"/>
</dbReference>
<dbReference type="STRING" id="1774969.AUC69_01040"/>
<dbReference type="InterPro" id="IPR050469">
    <property type="entry name" value="Diguanylate_Cyclase"/>
</dbReference>
<evidence type="ECO:0000313" key="5">
    <source>
        <dbReference type="Proteomes" id="UP000094472"/>
    </source>
</evidence>
<reference evidence="4 5" key="1">
    <citation type="journal article" date="2016" name="Environ. Microbiol.">
        <title>New Methyloceanibacter diversity from North Sea sediments includes methanotroph containing solely the soluble methane monooxygenase.</title>
        <authorList>
            <person name="Vekeman B."/>
            <person name="Kerckhof F.M."/>
            <person name="Cremers G."/>
            <person name="de Vos P."/>
            <person name="Vandamme P."/>
            <person name="Boon N."/>
            <person name="Op den Camp H.J."/>
            <person name="Heylen K."/>
        </authorList>
    </citation>
    <scope>NUCLEOTIDE SEQUENCE [LARGE SCALE GENOMIC DNA]</scope>
    <source>
        <strain evidence="4 5">R-67175</strain>
    </source>
</reference>
<dbReference type="CDD" id="cd01949">
    <property type="entry name" value="GGDEF"/>
    <property type="match status" value="1"/>
</dbReference>
<sequence>MQRKLIRLATIDSLTGLLNRRAFFERATEICAQAPKTGSVSAILLDIDYFKEVNDLYGHSTGDEALRVVAREVGQGQPIVGRLGGDEICVLLKGSTETEALRAAEKLRAGIANLSVKTAQGRTSLTCSLGVSQLAPGDDVDGLIRNADLALYRAKLEGRDCAATTPPPVWLEENPLKASRVARAVKRKPAA</sequence>
<dbReference type="Gene3D" id="3.30.70.270">
    <property type="match status" value="1"/>
</dbReference>
<dbReference type="Pfam" id="PF00990">
    <property type="entry name" value="GGDEF"/>
    <property type="match status" value="1"/>
</dbReference>
<dbReference type="NCBIfam" id="TIGR00254">
    <property type="entry name" value="GGDEF"/>
    <property type="match status" value="1"/>
</dbReference>
<dbReference type="SMART" id="SM00267">
    <property type="entry name" value="GGDEF"/>
    <property type="match status" value="1"/>
</dbReference>
<evidence type="ECO:0000256" key="1">
    <source>
        <dbReference type="ARBA" id="ARBA00012528"/>
    </source>
</evidence>
<feature type="domain" description="GGDEF" evidence="3">
    <location>
        <begin position="38"/>
        <end position="167"/>
    </location>
</feature>
<dbReference type="SUPFAM" id="SSF55073">
    <property type="entry name" value="Nucleotide cyclase"/>
    <property type="match status" value="1"/>
</dbReference>
<gene>
    <name evidence="4" type="ORF">AUC69_01040</name>
</gene>
<protein>
    <recommendedName>
        <fullName evidence="1">diguanylate cyclase</fullName>
        <ecNumber evidence="1">2.7.7.65</ecNumber>
    </recommendedName>
</protein>
<dbReference type="GO" id="GO:0052621">
    <property type="term" value="F:diguanylate cyclase activity"/>
    <property type="evidence" value="ECO:0007669"/>
    <property type="project" value="UniProtKB-EC"/>
</dbReference>
<organism evidence="4 5">
    <name type="scientific">Methyloceanibacter superfactus</name>
    <dbReference type="NCBI Taxonomy" id="1774969"/>
    <lineage>
        <taxon>Bacteria</taxon>
        <taxon>Pseudomonadati</taxon>
        <taxon>Pseudomonadota</taxon>
        <taxon>Alphaproteobacteria</taxon>
        <taxon>Hyphomicrobiales</taxon>
        <taxon>Hyphomicrobiaceae</taxon>
        <taxon>Methyloceanibacter</taxon>
    </lineage>
</organism>
<proteinExistence type="predicted"/>
<name>A0A1E3W3U5_9HYPH</name>
<accession>A0A1E3W3U5</accession>
<keyword evidence="5" id="KW-1185">Reference proteome</keyword>
<dbReference type="AlphaFoldDB" id="A0A1E3W3U5"/>
<evidence type="ECO:0000259" key="3">
    <source>
        <dbReference type="PROSITE" id="PS50887"/>
    </source>
</evidence>
<dbReference type="Proteomes" id="UP000094472">
    <property type="component" value="Unassembled WGS sequence"/>
</dbReference>
<dbReference type="PANTHER" id="PTHR45138:SF9">
    <property type="entry name" value="DIGUANYLATE CYCLASE DGCM-RELATED"/>
    <property type="match status" value="1"/>
</dbReference>
<dbReference type="RefSeq" id="WP_069441045.1">
    <property type="nucleotide sequence ID" value="NZ_LPWF01000013.1"/>
</dbReference>
<evidence type="ECO:0000313" key="4">
    <source>
        <dbReference type="EMBL" id="ODS00473.1"/>
    </source>
</evidence>
<comment type="catalytic activity">
    <reaction evidence="2">
        <text>2 GTP = 3',3'-c-di-GMP + 2 diphosphate</text>
        <dbReference type="Rhea" id="RHEA:24898"/>
        <dbReference type="ChEBI" id="CHEBI:33019"/>
        <dbReference type="ChEBI" id="CHEBI:37565"/>
        <dbReference type="ChEBI" id="CHEBI:58805"/>
        <dbReference type="EC" id="2.7.7.65"/>
    </reaction>
</comment>
<dbReference type="InterPro" id="IPR000160">
    <property type="entry name" value="GGDEF_dom"/>
</dbReference>
<dbReference type="EC" id="2.7.7.65" evidence="1"/>
<comment type="caution">
    <text evidence="4">The sequence shown here is derived from an EMBL/GenBank/DDBJ whole genome shotgun (WGS) entry which is preliminary data.</text>
</comment>
<dbReference type="FunFam" id="3.30.70.270:FF:000001">
    <property type="entry name" value="Diguanylate cyclase domain protein"/>
    <property type="match status" value="1"/>
</dbReference>
<dbReference type="PROSITE" id="PS50887">
    <property type="entry name" value="GGDEF"/>
    <property type="match status" value="1"/>
</dbReference>
<dbReference type="OrthoDB" id="9812260at2"/>
<dbReference type="PANTHER" id="PTHR45138">
    <property type="entry name" value="REGULATORY COMPONENTS OF SENSORY TRANSDUCTION SYSTEM"/>
    <property type="match status" value="1"/>
</dbReference>
<dbReference type="InterPro" id="IPR029787">
    <property type="entry name" value="Nucleotide_cyclase"/>
</dbReference>
<evidence type="ECO:0000256" key="2">
    <source>
        <dbReference type="ARBA" id="ARBA00034247"/>
    </source>
</evidence>